<keyword evidence="2" id="KW-0677">Repeat</keyword>
<evidence type="ECO:0000313" key="6">
    <source>
        <dbReference type="Proteomes" id="UP000265200"/>
    </source>
</evidence>
<dbReference type="InterPro" id="IPR007111">
    <property type="entry name" value="NACHT_NTPase"/>
</dbReference>
<sequence length="744" mass="85518">MDEETATDSSPGDAVSSRDPGEFDEDEEIHEFERRQSPDLGETPMDTLVWYHVDQALTPAQSYTSMSSQGKSDVDGDSESITGVKLDRTGSFSSCYSYDSDDCEKKTSKSRSSDDSSESPKTNELTLDENEFKHPSLTVAFTFTAISDTLRKLSDLEYFFKRELWLHFPQKFNMDMDVVSVVDKLLESFSLEKSLRIVKAILIKIERNKLVQYLQARCTRNEVRYELKKFLKEKYSDLFKDGTSDDGEKPSFSDVFTDLYISSNSHNGPNIEHEVLTIPKLNTNDEPGTPISLKDLLNPGKLYEIRSNVIMLHGAAGSGKSMAIKKLIHDWVEDQSDTSLNFVIPIAFTELKQFEGSRMSFLELLHTLYPPTQRITEKDLGCTDCKTLFLFDGLDEHEGCKAFNFNSTELVFSSTHKVSLHGIVVNVLRGKVLEGGVALVTTRPMMTSTTPWDCHHHKIEMLGFTGDHRDEFFRKRFKDATRAERVIEYVKSSKTLYAMCHLPLFCSLVADECQHIFRERGTQAELRRSITYMYTKLLLSLIRERRKSRAPDRSPEQEREFLMTHGKVAWNMLEEFSFKRVKAYFSSEKIFNIESVTYSGLVIEYTVTPAVLLNEQAFSFLHPTMQEYLAALYAYLSHQHDKDIFESKSFHGKIKGFLKQQKADLFVCAVEKSLEFEDGRFDMFLRFLCGMELKANQDLLQSFCRSENHIQSTADFIRKKIKENRHPNRINNFKQCLEEMGVSI</sequence>
<reference key="1">
    <citation type="journal article" date="2007" name="Nature">
        <title>The medaka draft genome and insights into vertebrate genome evolution.</title>
        <authorList>
            <person name="Kasahara M."/>
            <person name="Naruse K."/>
            <person name="Sasaki S."/>
            <person name="Nakatani Y."/>
            <person name="Qu W."/>
            <person name="Ahsan B."/>
            <person name="Yamada T."/>
            <person name="Nagayasu Y."/>
            <person name="Doi K."/>
            <person name="Kasai Y."/>
            <person name="Jindo T."/>
            <person name="Kobayashi D."/>
            <person name="Shimada A."/>
            <person name="Toyoda A."/>
            <person name="Kuroki Y."/>
            <person name="Fujiyama A."/>
            <person name="Sasaki T."/>
            <person name="Shimizu A."/>
            <person name="Asakawa S."/>
            <person name="Shimizu N."/>
            <person name="Hashimoto S."/>
            <person name="Yang J."/>
            <person name="Lee Y."/>
            <person name="Matsushima K."/>
            <person name="Sugano S."/>
            <person name="Sakaizumi M."/>
            <person name="Narita T."/>
            <person name="Ohishi K."/>
            <person name="Haga S."/>
            <person name="Ohta F."/>
            <person name="Nomoto H."/>
            <person name="Nogata K."/>
            <person name="Morishita T."/>
            <person name="Endo T."/>
            <person name="Shin-I T."/>
            <person name="Takeda H."/>
            <person name="Morishita S."/>
            <person name="Kohara Y."/>
        </authorList>
    </citation>
    <scope>NUCLEOTIDE SEQUENCE [LARGE SCALE GENOMIC DNA]</scope>
    <source>
        <strain>Hd-rR</strain>
    </source>
</reference>
<dbReference type="PANTHER" id="PTHR24106">
    <property type="entry name" value="NACHT, LRR AND CARD DOMAINS-CONTAINING"/>
    <property type="match status" value="1"/>
</dbReference>
<feature type="region of interest" description="Disordered" evidence="3">
    <location>
        <begin position="62"/>
        <end position="83"/>
    </location>
</feature>
<evidence type="ECO:0000256" key="2">
    <source>
        <dbReference type="ARBA" id="ARBA00022737"/>
    </source>
</evidence>
<dbReference type="Proteomes" id="UP000265200">
    <property type="component" value="Chromosome 14"/>
</dbReference>
<accession>A0A3P9J223</accession>
<dbReference type="InterPro" id="IPR041267">
    <property type="entry name" value="NLRP_HD2"/>
</dbReference>
<dbReference type="InterPro" id="IPR029495">
    <property type="entry name" value="NACHT-assoc"/>
</dbReference>
<dbReference type="InterPro" id="IPR011029">
    <property type="entry name" value="DEATH-like_dom_sf"/>
</dbReference>
<evidence type="ECO:0000259" key="4">
    <source>
        <dbReference type="PROSITE" id="PS50837"/>
    </source>
</evidence>
<dbReference type="SMART" id="SM01288">
    <property type="entry name" value="FISNA"/>
    <property type="match status" value="1"/>
</dbReference>
<dbReference type="Gene3D" id="3.40.50.300">
    <property type="entry name" value="P-loop containing nucleotide triphosphate hydrolases"/>
    <property type="match status" value="1"/>
</dbReference>
<proteinExistence type="predicted"/>
<keyword evidence="1" id="KW-0433">Leucine-rich repeat</keyword>
<dbReference type="Pfam" id="PF17776">
    <property type="entry name" value="NLRC4_HD2"/>
    <property type="match status" value="1"/>
</dbReference>
<dbReference type="InterPro" id="IPR027417">
    <property type="entry name" value="P-loop_NTPase"/>
</dbReference>
<evidence type="ECO:0000256" key="3">
    <source>
        <dbReference type="SAM" id="MobiDB-lite"/>
    </source>
</evidence>
<feature type="region of interest" description="Disordered" evidence="3">
    <location>
        <begin position="97"/>
        <end position="128"/>
    </location>
</feature>
<evidence type="ECO:0000313" key="5">
    <source>
        <dbReference type="Ensembl" id="ENSORLP00015026305.1"/>
    </source>
</evidence>
<dbReference type="Pfam" id="PF14484">
    <property type="entry name" value="FISNA"/>
    <property type="match status" value="1"/>
</dbReference>
<reference evidence="5" key="4">
    <citation type="submission" date="2025-09" db="UniProtKB">
        <authorList>
            <consortium name="Ensembl"/>
        </authorList>
    </citation>
    <scope>IDENTIFICATION</scope>
    <source>
        <strain evidence="5">HSOK</strain>
    </source>
</reference>
<dbReference type="SUPFAM" id="SSF52540">
    <property type="entry name" value="P-loop containing nucleoside triphosphate hydrolases"/>
    <property type="match status" value="1"/>
</dbReference>
<dbReference type="Gene3D" id="1.10.533.10">
    <property type="entry name" value="Death Domain, Fas"/>
    <property type="match status" value="1"/>
</dbReference>
<evidence type="ECO:0000256" key="1">
    <source>
        <dbReference type="ARBA" id="ARBA00022614"/>
    </source>
</evidence>
<name>A0A3P9J223_ORYLA</name>
<reference evidence="5" key="3">
    <citation type="submission" date="2025-08" db="UniProtKB">
        <authorList>
            <consortium name="Ensembl"/>
        </authorList>
    </citation>
    <scope>IDENTIFICATION</scope>
    <source>
        <strain evidence="5">HSOK</strain>
    </source>
</reference>
<reference evidence="5 6" key="2">
    <citation type="submission" date="2017-04" db="EMBL/GenBank/DDBJ databases">
        <title>CpG methylation of centromeres and impact of large insertions on vertebrate speciation.</title>
        <authorList>
            <person name="Ichikawa K."/>
            <person name="Yoshimura J."/>
            <person name="Morishita S."/>
        </authorList>
    </citation>
    <scope>NUCLEOTIDE SEQUENCE</scope>
    <source>
        <strain evidence="5 6">HSOK</strain>
    </source>
</reference>
<dbReference type="PROSITE" id="PS50837">
    <property type="entry name" value="NACHT"/>
    <property type="match status" value="1"/>
</dbReference>
<feature type="domain" description="NACHT" evidence="4">
    <location>
        <begin position="308"/>
        <end position="444"/>
    </location>
</feature>
<protein>
    <submittedName>
        <fullName evidence="5">Protein NLRC3</fullName>
    </submittedName>
</protein>
<organism evidence="5 6">
    <name type="scientific">Oryzias latipes</name>
    <name type="common">Japanese rice fish</name>
    <name type="synonym">Japanese killifish</name>
    <dbReference type="NCBI Taxonomy" id="8090"/>
    <lineage>
        <taxon>Eukaryota</taxon>
        <taxon>Metazoa</taxon>
        <taxon>Chordata</taxon>
        <taxon>Craniata</taxon>
        <taxon>Vertebrata</taxon>
        <taxon>Euteleostomi</taxon>
        <taxon>Actinopterygii</taxon>
        <taxon>Neopterygii</taxon>
        <taxon>Teleostei</taxon>
        <taxon>Neoteleostei</taxon>
        <taxon>Acanthomorphata</taxon>
        <taxon>Ovalentaria</taxon>
        <taxon>Atherinomorphae</taxon>
        <taxon>Beloniformes</taxon>
        <taxon>Adrianichthyidae</taxon>
        <taxon>Oryziinae</taxon>
        <taxon>Oryzias</taxon>
    </lineage>
</organism>
<dbReference type="InterPro" id="IPR051261">
    <property type="entry name" value="NLR"/>
</dbReference>
<feature type="region of interest" description="Disordered" evidence="3">
    <location>
        <begin position="1"/>
        <end position="47"/>
    </location>
</feature>
<dbReference type="AlphaFoldDB" id="A0A3P9J223"/>
<feature type="compositionally biased region" description="Polar residues" evidence="3">
    <location>
        <begin position="62"/>
        <end position="71"/>
    </location>
</feature>
<feature type="compositionally biased region" description="Basic and acidic residues" evidence="3">
    <location>
        <begin position="103"/>
        <end position="114"/>
    </location>
</feature>
<dbReference type="Pfam" id="PF05729">
    <property type="entry name" value="NACHT"/>
    <property type="match status" value="1"/>
</dbReference>
<dbReference type="Ensembl" id="ENSORLT00015003191.1">
    <property type="protein sequence ID" value="ENSORLP00015026305.1"/>
    <property type="gene ID" value="ENSORLG00015007865.1"/>
</dbReference>